<evidence type="ECO:0000313" key="10">
    <source>
        <dbReference type="Proteomes" id="UP001528672"/>
    </source>
</evidence>
<dbReference type="Gene3D" id="3.40.50.720">
    <property type="entry name" value="NAD(P)-binding Rossmann-like Domain"/>
    <property type="match status" value="1"/>
</dbReference>
<dbReference type="EMBL" id="JAQSIO010000002">
    <property type="protein sequence ID" value="MDD0814321.1"/>
    <property type="molecule type" value="Genomic_DNA"/>
</dbReference>
<dbReference type="PANTHER" id="PTHR31873:SF6">
    <property type="entry name" value="ASPARTATE DEHYDROGENASE DOMAIN-CONTAINING PROTEIN"/>
    <property type="match status" value="1"/>
</dbReference>
<evidence type="ECO:0000313" key="9">
    <source>
        <dbReference type="EMBL" id="MDD0814321.1"/>
    </source>
</evidence>
<gene>
    <name evidence="6" type="primary">nadX</name>
    <name evidence="9" type="ORF">PSQ39_06725</name>
</gene>
<dbReference type="PANTHER" id="PTHR31873">
    <property type="entry name" value="L-ASPARTATE DEHYDROGENASE-RELATED"/>
    <property type="match status" value="1"/>
</dbReference>
<evidence type="ECO:0000256" key="6">
    <source>
        <dbReference type="HAMAP-Rule" id="MF_01265"/>
    </source>
</evidence>
<name>A0ABT5MGU2_9BURK</name>
<feature type="domain" description="Aspartate dehydrogenase" evidence="7">
    <location>
        <begin position="172"/>
        <end position="258"/>
    </location>
</feature>
<dbReference type="SUPFAM" id="SSF51735">
    <property type="entry name" value="NAD(P)-binding Rossmann-fold domains"/>
    <property type="match status" value="1"/>
</dbReference>
<dbReference type="InterPro" id="IPR011182">
    <property type="entry name" value="L-Asp_DH"/>
</dbReference>
<dbReference type="NCBIfam" id="NF009828">
    <property type="entry name" value="PRK13303.1-3"/>
    <property type="match status" value="1"/>
</dbReference>
<comment type="pathway">
    <text evidence="6">Cofactor biosynthesis; NAD(+) biosynthesis; iminoaspartate from L-aspartate (dehydrogenase route): step 1/1.</text>
</comment>
<keyword evidence="4 6" id="KW-0560">Oxidoreductase</keyword>
<protein>
    <recommendedName>
        <fullName evidence="6">L-aspartate dehydrogenase</fullName>
        <ecNumber evidence="6">1.4.1.21</ecNumber>
    </recommendedName>
</protein>
<evidence type="ECO:0000256" key="5">
    <source>
        <dbReference type="ARBA" id="ARBA00023027"/>
    </source>
</evidence>
<dbReference type="Pfam" id="PF03447">
    <property type="entry name" value="NAD_binding_3"/>
    <property type="match status" value="1"/>
</dbReference>
<feature type="active site" evidence="6">
    <location>
        <position position="225"/>
    </location>
</feature>
<evidence type="ECO:0000256" key="1">
    <source>
        <dbReference type="ARBA" id="ARBA00008331"/>
    </source>
</evidence>
<keyword evidence="3 6" id="KW-0521">NADP</keyword>
<dbReference type="InterPro" id="IPR005106">
    <property type="entry name" value="Asp/hSer_DH_NAD-bd"/>
</dbReference>
<dbReference type="Proteomes" id="UP001528672">
    <property type="component" value="Unassembled WGS sequence"/>
</dbReference>
<evidence type="ECO:0000256" key="3">
    <source>
        <dbReference type="ARBA" id="ARBA00022857"/>
    </source>
</evidence>
<comment type="function">
    <text evidence="6">Specifically catalyzes the NAD or NADP-dependent dehydrogenation of L-aspartate to iminoaspartate.</text>
</comment>
<dbReference type="NCBIfam" id="NF009827">
    <property type="entry name" value="PRK13303.1-2"/>
    <property type="match status" value="1"/>
</dbReference>
<dbReference type="EC" id="1.4.1.21" evidence="6"/>
<reference evidence="9 10" key="1">
    <citation type="submission" date="2023-02" db="EMBL/GenBank/DDBJ databases">
        <title>Bacterial whole genome sequence for Curvibacter sp. HBC28.</title>
        <authorList>
            <person name="Le V."/>
            <person name="Ko S.-R."/>
            <person name="Ahn C.-Y."/>
            <person name="Oh H.-M."/>
        </authorList>
    </citation>
    <scope>NUCLEOTIDE SEQUENCE [LARGE SCALE GENOMIC DNA]</scope>
    <source>
        <strain evidence="9 10">HBC28</strain>
    </source>
</reference>
<comment type="miscellaneous">
    <text evidence="6">The iminoaspartate product is unstable in aqueous solution and can decompose to oxaloacetate and ammonia.</text>
</comment>
<comment type="caution">
    <text evidence="9">The sequence shown here is derived from an EMBL/GenBank/DDBJ whole genome shotgun (WGS) entry which is preliminary data.</text>
</comment>
<feature type="domain" description="Aspartate/homoserine dehydrogenase NAD-binding" evidence="8">
    <location>
        <begin position="18"/>
        <end position="125"/>
    </location>
</feature>
<dbReference type="PIRSF" id="PIRSF005227">
    <property type="entry name" value="Asp_dh_NAD_syn"/>
    <property type="match status" value="1"/>
</dbReference>
<dbReference type="InterPro" id="IPR002811">
    <property type="entry name" value="Asp_DH"/>
</dbReference>
<evidence type="ECO:0000256" key="2">
    <source>
        <dbReference type="ARBA" id="ARBA00022642"/>
    </source>
</evidence>
<dbReference type="Gene3D" id="3.30.360.10">
    <property type="entry name" value="Dihydrodipicolinate Reductase, domain 2"/>
    <property type="match status" value="1"/>
</dbReference>
<evidence type="ECO:0000256" key="4">
    <source>
        <dbReference type="ARBA" id="ARBA00023002"/>
    </source>
</evidence>
<keyword evidence="5 6" id="KW-0520">NAD</keyword>
<comment type="catalytic activity">
    <reaction evidence="6">
        <text>L-aspartate + NADP(+) + H2O = oxaloacetate + NH4(+) + NADPH + H(+)</text>
        <dbReference type="Rhea" id="RHEA:11784"/>
        <dbReference type="ChEBI" id="CHEBI:15377"/>
        <dbReference type="ChEBI" id="CHEBI:15378"/>
        <dbReference type="ChEBI" id="CHEBI:16452"/>
        <dbReference type="ChEBI" id="CHEBI:28938"/>
        <dbReference type="ChEBI" id="CHEBI:29991"/>
        <dbReference type="ChEBI" id="CHEBI:57783"/>
        <dbReference type="ChEBI" id="CHEBI:58349"/>
        <dbReference type="EC" id="1.4.1.21"/>
    </reaction>
</comment>
<dbReference type="SUPFAM" id="SSF55347">
    <property type="entry name" value="Glyceraldehyde-3-phosphate dehydrogenase-like, C-terminal domain"/>
    <property type="match status" value="1"/>
</dbReference>
<sequence length="272" mass="28007">MNAPMARQRPLQRVTLIGFGAIGQSIFQRAAQAPGVQISHVVVPATGLAKAQARLGAAATACTAVPEDATLVLECAGHSALLQHVLPALQRGVECAVLSIGALAGPGLAAQLSDAAEQGGTQVHLLAGAMAGVDALAAARLAGLSEVCYTGRKPPSGWRDTPAEQVCDLDTITEATVLLDDTAREAAQRYPKNANVAATLSLAGLGLDATRVRLIADPAVSENIHHFVARGEFGEMELTLRGKPLADNPKTSALTVLSGLRFLHNRGAALTL</sequence>
<comment type="catalytic activity">
    <reaction evidence="6">
        <text>L-aspartate + NAD(+) + H2O = oxaloacetate + NH4(+) + NADH + H(+)</text>
        <dbReference type="Rhea" id="RHEA:11788"/>
        <dbReference type="ChEBI" id="CHEBI:15377"/>
        <dbReference type="ChEBI" id="CHEBI:15378"/>
        <dbReference type="ChEBI" id="CHEBI:16452"/>
        <dbReference type="ChEBI" id="CHEBI:28938"/>
        <dbReference type="ChEBI" id="CHEBI:29991"/>
        <dbReference type="ChEBI" id="CHEBI:57540"/>
        <dbReference type="ChEBI" id="CHEBI:57945"/>
        <dbReference type="EC" id="1.4.1.21"/>
    </reaction>
</comment>
<evidence type="ECO:0000259" key="8">
    <source>
        <dbReference type="Pfam" id="PF03447"/>
    </source>
</evidence>
<organism evidence="9 10">
    <name type="scientific">Curvibacter microcysteis</name>
    <dbReference type="NCBI Taxonomy" id="3026419"/>
    <lineage>
        <taxon>Bacteria</taxon>
        <taxon>Pseudomonadati</taxon>
        <taxon>Pseudomonadota</taxon>
        <taxon>Betaproteobacteria</taxon>
        <taxon>Burkholderiales</taxon>
        <taxon>Comamonadaceae</taxon>
        <taxon>Curvibacter</taxon>
    </lineage>
</organism>
<dbReference type="RefSeq" id="WP_273925939.1">
    <property type="nucleotide sequence ID" value="NZ_JAQSIO010000002.1"/>
</dbReference>
<keyword evidence="2 6" id="KW-0662">Pyridine nucleotide biosynthesis</keyword>
<dbReference type="Pfam" id="PF01958">
    <property type="entry name" value="Asp_DH_C"/>
    <property type="match status" value="1"/>
</dbReference>
<proteinExistence type="inferred from homology"/>
<evidence type="ECO:0000259" key="7">
    <source>
        <dbReference type="Pfam" id="PF01958"/>
    </source>
</evidence>
<dbReference type="HAMAP" id="MF_01265">
    <property type="entry name" value="NadX"/>
    <property type="match status" value="1"/>
</dbReference>
<keyword evidence="10" id="KW-1185">Reference proteome</keyword>
<accession>A0ABT5MGU2</accession>
<dbReference type="InterPro" id="IPR020626">
    <property type="entry name" value="Asp_DH_prok"/>
</dbReference>
<dbReference type="InterPro" id="IPR036291">
    <property type="entry name" value="NAD(P)-bd_dom_sf"/>
</dbReference>
<dbReference type="GO" id="GO:0033735">
    <property type="term" value="F:aspartate dehydrogenase [NAD(P)+] activity"/>
    <property type="evidence" value="ECO:0007669"/>
    <property type="project" value="UniProtKB-EC"/>
</dbReference>
<feature type="binding site" evidence="6">
    <location>
        <position position="129"/>
    </location>
    <ligand>
        <name>NAD(+)</name>
        <dbReference type="ChEBI" id="CHEBI:57540"/>
    </ligand>
</feature>
<feature type="binding site" evidence="6">
    <location>
        <position position="195"/>
    </location>
    <ligand>
        <name>NAD(+)</name>
        <dbReference type="ChEBI" id="CHEBI:57540"/>
    </ligand>
</feature>
<comment type="similarity">
    <text evidence="1 6">Belongs to the L-aspartate dehydrogenase family.</text>
</comment>